<keyword evidence="1" id="KW-0175">Coiled coil</keyword>
<sequence>MVERSNELAKQMGIILPEIRMVRTFQEKKLHSSENVCDEHNTSVLLSHATINISESTEPFLFQTNLFRHASSHPQGKTLLDDSALAHCIRTQVTENYLELFCPTNHTSSSKHDTSMVLVSSWVVAVLGTSRLEQALDALERGLEFMENRITDINLDGVLGTRLVE</sequence>
<dbReference type="AlphaFoldDB" id="A0A8X6I960"/>
<evidence type="ECO:0000256" key="1">
    <source>
        <dbReference type="SAM" id="Coils"/>
    </source>
</evidence>
<dbReference type="OrthoDB" id="5949187at2759"/>
<proteinExistence type="predicted"/>
<accession>A0A8X6I960</accession>
<keyword evidence="3" id="KW-1185">Reference proteome</keyword>
<evidence type="ECO:0000313" key="3">
    <source>
        <dbReference type="Proteomes" id="UP000887116"/>
    </source>
</evidence>
<dbReference type="EMBL" id="BMAO01015247">
    <property type="protein sequence ID" value="GFR00435.1"/>
    <property type="molecule type" value="Genomic_DNA"/>
</dbReference>
<feature type="coiled-coil region" evidence="1">
    <location>
        <begin position="129"/>
        <end position="156"/>
    </location>
</feature>
<organism evidence="2 3">
    <name type="scientific">Trichonephila clavata</name>
    <name type="common">Joro spider</name>
    <name type="synonym">Nephila clavata</name>
    <dbReference type="NCBI Taxonomy" id="2740835"/>
    <lineage>
        <taxon>Eukaryota</taxon>
        <taxon>Metazoa</taxon>
        <taxon>Ecdysozoa</taxon>
        <taxon>Arthropoda</taxon>
        <taxon>Chelicerata</taxon>
        <taxon>Arachnida</taxon>
        <taxon>Araneae</taxon>
        <taxon>Araneomorphae</taxon>
        <taxon>Entelegynae</taxon>
        <taxon>Araneoidea</taxon>
        <taxon>Nephilidae</taxon>
        <taxon>Trichonephila</taxon>
    </lineage>
</organism>
<gene>
    <name evidence="2" type="ORF">TNCT_554771</name>
</gene>
<evidence type="ECO:0000313" key="2">
    <source>
        <dbReference type="EMBL" id="GFR00435.1"/>
    </source>
</evidence>
<name>A0A8X6I960_TRICU</name>
<reference evidence="2" key="1">
    <citation type="submission" date="2020-07" db="EMBL/GenBank/DDBJ databases">
        <title>Multicomponent nature underlies the extraordinary mechanical properties of spider dragline silk.</title>
        <authorList>
            <person name="Kono N."/>
            <person name="Nakamura H."/>
            <person name="Mori M."/>
            <person name="Yoshida Y."/>
            <person name="Ohtoshi R."/>
            <person name="Malay A.D."/>
            <person name="Moran D.A.P."/>
            <person name="Tomita M."/>
            <person name="Numata K."/>
            <person name="Arakawa K."/>
        </authorList>
    </citation>
    <scope>NUCLEOTIDE SEQUENCE</scope>
</reference>
<feature type="non-terminal residue" evidence="2">
    <location>
        <position position="1"/>
    </location>
</feature>
<dbReference type="Proteomes" id="UP000887116">
    <property type="component" value="Unassembled WGS sequence"/>
</dbReference>
<comment type="caution">
    <text evidence="2">The sequence shown here is derived from an EMBL/GenBank/DDBJ whole genome shotgun (WGS) entry which is preliminary data.</text>
</comment>
<protein>
    <submittedName>
        <fullName evidence="2">Uncharacterized protein</fullName>
    </submittedName>
</protein>